<proteinExistence type="predicted"/>
<dbReference type="GeneID" id="10668122"/>
<dbReference type="KEGG" id="mew:MSWAN_0632"/>
<evidence type="ECO:0000313" key="3">
    <source>
        <dbReference type="Proteomes" id="UP000009231"/>
    </source>
</evidence>
<dbReference type="RefSeq" id="WP_013825170.1">
    <property type="nucleotide sequence ID" value="NC_015574.1"/>
</dbReference>
<dbReference type="EMBL" id="CP002772">
    <property type="protein sequence ID" value="AEG17668.1"/>
    <property type="molecule type" value="Genomic_DNA"/>
</dbReference>
<keyword evidence="3" id="KW-1185">Reference proteome</keyword>
<name>F6D620_METPW</name>
<dbReference type="Proteomes" id="UP000009231">
    <property type="component" value="Chromosome"/>
</dbReference>
<dbReference type="InterPro" id="IPR034139">
    <property type="entry name" value="TOPRIM_OLD"/>
</dbReference>
<feature type="domain" description="OLD protein-like TOPRIM" evidence="1">
    <location>
        <begin position="406"/>
        <end position="455"/>
    </location>
</feature>
<dbReference type="Pfam" id="PF20469">
    <property type="entry name" value="OLD-like_TOPRIM"/>
    <property type="match status" value="1"/>
</dbReference>
<sequence length="680" mass="80790">MQEGFLKKFIEEERYLQNPPLKTKDFIDFCKKRGVETDEHELEFFENEGLLYPILRSENPRNSLGNHIYIPISFQNFEKDLIRQLFKENKIIDPSKVGFKPYSTFKDKELKFGNERISNYYSSFQIYWLEILKESYSFKVDLIGDKKVVRSYLTRFPLHERKISGFFTVKDFNNFGKELDKKSNNDYSKFLFDIEKKKEILKSDYILFEKILEFFLSIQEYYYPYGRSASRTISIKQDINLSSEGWWNKRRNFDPKKELKNLKINIKEISYFYWLLSKHSKDILGVKRDDWIQLWKNIALSEKDKLEGNIRLGIEYLQWALMLKKFMEDYCKRGILDIDEIGSIAPEDIVKVDPSNMNRCGLASLRNSRNEGLTDPVTGESFYLNRYKRLFYLANDFELDYQPRIMVFVEGETEEGIFPKIFECYHNKPENLGIEIVNFKGVDKLLSTSKNAKKLRNVIKNIEIEEKKLLISKNQKKILNKLVKELKKTDIIVSNWTSFINYNLEKWQIIPFFVSDNEGNVKHFLDTEEPIQFEGKNYNVPDEWKYLWGETNKNEPYKGNNFELANFSDEEIVLAINQVLDGQIDINEVKKIREQEEGIKKIDDRVTGETKRKIVKFMFDNLFKQYEETADESILKRPIFELVDKILDLAILNHLPVDRTVESRNKEIILDILNGKEVKN</sequence>
<dbReference type="HOGENOM" id="CLU_451023_0_0_2"/>
<evidence type="ECO:0000313" key="2">
    <source>
        <dbReference type="EMBL" id="AEG17668.1"/>
    </source>
</evidence>
<reference evidence="2 3" key="1">
    <citation type="journal article" date="2014" name="Int. J. Syst. Evol. Microbiol.">
        <title>Methanobacterium paludis sp. nov. and a novel strain of Methanobacterium lacus isolated from northern peatlands.</title>
        <authorList>
            <person name="Cadillo-Quiroz H."/>
            <person name="Brauer S.L."/>
            <person name="Goodson N."/>
            <person name="Yavitt J.B."/>
            <person name="Zinder S.H."/>
        </authorList>
    </citation>
    <scope>NUCLEOTIDE SEQUENCE [LARGE SCALE GENOMIC DNA]</scope>
    <source>
        <strain evidence="3">DSM 25820 / JCM 18151 / SWAN1</strain>
    </source>
</reference>
<gene>
    <name evidence="2" type="ordered locus">MSWAN_0632</name>
</gene>
<protein>
    <recommendedName>
        <fullName evidence="1">OLD protein-like TOPRIM domain-containing protein</fullName>
    </recommendedName>
</protein>
<accession>F6D620</accession>
<dbReference type="AlphaFoldDB" id="F6D620"/>
<dbReference type="OrthoDB" id="80327at2157"/>
<organism evidence="2 3">
    <name type="scientific">Methanobacterium paludis (strain DSM 25820 / JCM 18151 / SWAN1)</name>
    <dbReference type="NCBI Taxonomy" id="868131"/>
    <lineage>
        <taxon>Archaea</taxon>
        <taxon>Methanobacteriati</taxon>
        <taxon>Methanobacteriota</taxon>
        <taxon>Methanomada group</taxon>
        <taxon>Methanobacteria</taxon>
        <taxon>Methanobacteriales</taxon>
        <taxon>Methanobacteriaceae</taxon>
        <taxon>Methanobacterium</taxon>
    </lineage>
</organism>
<evidence type="ECO:0000259" key="1">
    <source>
        <dbReference type="Pfam" id="PF20469"/>
    </source>
</evidence>